<gene>
    <name evidence="2" type="ORF">Tco_1055571</name>
</gene>
<reference evidence="2" key="2">
    <citation type="submission" date="2022-01" db="EMBL/GenBank/DDBJ databases">
        <authorList>
            <person name="Yamashiro T."/>
            <person name="Shiraishi A."/>
            <person name="Satake H."/>
            <person name="Nakayama K."/>
        </authorList>
    </citation>
    <scope>NUCLEOTIDE SEQUENCE</scope>
</reference>
<evidence type="ECO:0000256" key="1">
    <source>
        <dbReference type="SAM" id="MobiDB-lite"/>
    </source>
</evidence>
<feature type="compositionally biased region" description="Polar residues" evidence="1">
    <location>
        <begin position="85"/>
        <end position="94"/>
    </location>
</feature>
<proteinExistence type="predicted"/>
<feature type="compositionally biased region" description="Polar residues" evidence="1">
    <location>
        <begin position="134"/>
        <end position="146"/>
    </location>
</feature>
<comment type="caution">
    <text evidence="2">The sequence shown here is derived from an EMBL/GenBank/DDBJ whole genome shotgun (WGS) entry which is preliminary data.</text>
</comment>
<sequence>MRVLVEISGSSRSLVAIRSKVCKDKKERSSKSNKSSGESLFNTRESGDGNFNLNSTTRDKKDEVQEVRRSRPTGKDQAKRKAKSETSSAGSTNAFDVESLAKLMPTQCNGERPLQCSKGPGSNGVIADQKAGAETQNYRARNPSSEKSSKRRNVIFVDYL</sequence>
<evidence type="ECO:0000313" key="2">
    <source>
        <dbReference type="EMBL" id="GJT81229.1"/>
    </source>
</evidence>
<reference evidence="2" key="1">
    <citation type="journal article" date="2022" name="Int. J. Mol. Sci.">
        <title>Draft Genome of Tanacetum Coccineum: Genomic Comparison of Closely Related Tanacetum-Family Plants.</title>
        <authorList>
            <person name="Yamashiro T."/>
            <person name="Shiraishi A."/>
            <person name="Nakayama K."/>
            <person name="Satake H."/>
        </authorList>
    </citation>
    <scope>NUCLEOTIDE SEQUENCE</scope>
</reference>
<keyword evidence="3" id="KW-1185">Reference proteome</keyword>
<feature type="region of interest" description="Disordered" evidence="1">
    <location>
        <begin position="19"/>
        <end position="153"/>
    </location>
</feature>
<evidence type="ECO:0000313" key="3">
    <source>
        <dbReference type="Proteomes" id="UP001151760"/>
    </source>
</evidence>
<organism evidence="2 3">
    <name type="scientific">Tanacetum coccineum</name>
    <dbReference type="NCBI Taxonomy" id="301880"/>
    <lineage>
        <taxon>Eukaryota</taxon>
        <taxon>Viridiplantae</taxon>
        <taxon>Streptophyta</taxon>
        <taxon>Embryophyta</taxon>
        <taxon>Tracheophyta</taxon>
        <taxon>Spermatophyta</taxon>
        <taxon>Magnoliopsida</taxon>
        <taxon>eudicotyledons</taxon>
        <taxon>Gunneridae</taxon>
        <taxon>Pentapetalae</taxon>
        <taxon>asterids</taxon>
        <taxon>campanulids</taxon>
        <taxon>Asterales</taxon>
        <taxon>Asteraceae</taxon>
        <taxon>Asteroideae</taxon>
        <taxon>Anthemideae</taxon>
        <taxon>Anthemidinae</taxon>
        <taxon>Tanacetum</taxon>
    </lineage>
</organism>
<dbReference type="EMBL" id="BQNB010019064">
    <property type="protein sequence ID" value="GJT81229.1"/>
    <property type="molecule type" value="Genomic_DNA"/>
</dbReference>
<protein>
    <submittedName>
        <fullName evidence="2">Uncharacterized protein</fullName>
    </submittedName>
</protein>
<feature type="compositionally biased region" description="Basic and acidic residues" evidence="1">
    <location>
        <begin position="57"/>
        <end position="79"/>
    </location>
</feature>
<name>A0ABQ5H0X8_9ASTR</name>
<dbReference type="Proteomes" id="UP001151760">
    <property type="component" value="Unassembled WGS sequence"/>
</dbReference>
<feature type="compositionally biased region" description="Polar residues" evidence="1">
    <location>
        <begin position="37"/>
        <end position="56"/>
    </location>
</feature>
<feature type="compositionally biased region" description="Basic and acidic residues" evidence="1">
    <location>
        <begin position="21"/>
        <end position="30"/>
    </location>
</feature>
<accession>A0ABQ5H0X8</accession>